<dbReference type="Proteomes" id="UP000799755">
    <property type="component" value="Unassembled WGS sequence"/>
</dbReference>
<proteinExistence type="predicted"/>
<name>A0ACB6QLJ1_9PLEO</name>
<evidence type="ECO:0000313" key="2">
    <source>
        <dbReference type="Proteomes" id="UP000799755"/>
    </source>
</evidence>
<reference evidence="1" key="1">
    <citation type="journal article" date="2020" name="Stud. Mycol.">
        <title>101 Dothideomycetes genomes: a test case for predicting lifestyles and emergence of pathogens.</title>
        <authorList>
            <person name="Haridas S."/>
            <person name="Albert R."/>
            <person name="Binder M."/>
            <person name="Bloem J."/>
            <person name="Labutti K."/>
            <person name="Salamov A."/>
            <person name="Andreopoulos B."/>
            <person name="Baker S."/>
            <person name="Barry K."/>
            <person name="Bills G."/>
            <person name="Bluhm B."/>
            <person name="Cannon C."/>
            <person name="Castanera R."/>
            <person name="Culley D."/>
            <person name="Daum C."/>
            <person name="Ezra D."/>
            <person name="Gonzalez J."/>
            <person name="Henrissat B."/>
            <person name="Kuo A."/>
            <person name="Liang C."/>
            <person name="Lipzen A."/>
            <person name="Lutzoni F."/>
            <person name="Magnuson J."/>
            <person name="Mondo S."/>
            <person name="Nolan M."/>
            <person name="Ohm R."/>
            <person name="Pangilinan J."/>
            <person name="Park H.-J."/>
            <person name="Ramirez L."/>
            <person name="Alfaro M."/>
            <person name="Sun H."/>
            <person name="Tritt A."/>
            <person name="Yoshinaga Y."/>
            <person name="Zwiers L.-H."/>
            <person name="Turgeon B."/>
            <person name="Goodwin S."/>
            <person name="Spatafora J."/>
            <person name="Crous P."/>
            <person name="Grigoriev I."/>
        </authorList>
    </citation>
    <scope>NUCLEOTIDE SEQUENCE</scope>
    <source>
        <strain evidence="1">ATCC 200398</strain>
    </source>
</reference>
<sequence>MDVFNVSNTYAQFMSNQMQVLQNAKGRQGLPPRDRKSREDTSTRFMTTLMLTKGTEKGHMIHSSFIPPAYHPCITPMADLRRIAIRDLQLETHHRGTYLLLRSITPPRRRTGIMAIMKDENRDAVMLQLFQQEDEDTRKAIEIVDVGTILLVKEPYFKVMADGEYGLRVDHLSDVIHVNRDDARIPGPWQPRLVEIEHSAESLKTKGNIALVEGRYWDAITEYTIALRQPATPNEIDIIKRNRSLAFLKVKRFDSALLDTGFPTFNPNVPEKALFRAAEALYCLERFGESCEVLELLRKNYPHNARAVEVLDRARARYLEQKTGSYDFKLLQAKAKKLRPPHLDHATYIGPVEVRQTESKGRGLFVTRAVKAGELLLCEKAFSYSYADEREGGRSKITLLLNPETKHASLGAEADLIKLIVHKLHRNPSVAPPFTTLYHGTYEKASTHTVDAEPIVLVDRIISFNVFGCPVSSLVFHKDTMANQTKEEPSHYSCGIWTKASYINHSCTSNAHRSFIGDMMIVRACCDLEPGTEITFLYTSLGDKNAQKKLSHWGIVCDCAICLNAKTTKAAVVTERRKLLEQMKQEFNIAANGVFQAKKIERLLDALDTTYARPADGLPRLLLWDPQLAMIRTLEFVGKALTSLGFIVVGVDLSPTAFAVVKWGLVVDYLVEIFMHACTAFAAKGAMKHSKQAEEYAKVAYKIIVGEDTSFSESYGK</sequence>
<evidence type="ECO:0000313" key="1">
    <source>
        <dbReference type="EMBL" id="KAF2467791.1"/>
    </source>
</evidence>
<accession>A0ACB6QLJ1</accession>
<comment type="caution">
    <text evidence="1">The sequence shown here is derived from an EMBL/GenBank/DDBJ whole genome shotgun (WGS) entry which is preliminary data.</text>
</comment>
<gene>
    <name evidence="1" type="ORF">BDR25DRAFT_374016</name>
</gene>
<dbReference type="EMBL" id="MU003518">
    <property type="protein sequence ID" value="KAF2467791.1"/>
    <property type="molecule type" value="Genomic_DNA"/>
</dbReference>
<organism evidence="1 2">
    <name type="scientific">Lindgomyces ingoldianus</name>
    <dbReference type="NCBI Taxonomy" id="673940"/>
    <lineage>
        <taxon>Eukaryota</taxon>
        <taxon>Fungi</taxon>
        <taxon>Dikarya</taxon>
        <taxon>Ascomycota</taxon>
        <taxon>Pezizomycotina</taxon>
        <taxon>Dothideomycetes</taxon>
        <taxon>Pleosporomycetidae</taxon>
        <taxon>Pleosporales</taxon>
        <taxon>Lindgomycetaceae</taxon>
        <taxon>Lindgomyces</taxon>
    </lineage>
</organism>
<protein>
    <submittedName>
        <fullName evidence="1">Uncharacterized protein</fullName>
    </submittedName>
</protein>
<keyword evidence="2" id="KW-1185">Reference proteome</keyword>